<dbReference type="PROSITE" id="PS00041">
    <property type="entry name" value="HTH_ARAC_FAMILY_1"/>
    <property type="match status" value="1"/>
</dbReference>
<evidence type="ECO:0000256" key="2">
    <source>
        <dbReference type="ARBA" id="ARBA00023125"/>
    </source>
</evidence>
<dbReference type="GO" id="GO:0043565">
    <property type="term" value="F:sequence-specific DNA binding"/>
    <property type="evidence" value="ECO:0007669"/>
    <property type="project" value="InterPro"/>
</dbReference>
<name>A0A1G7PME4_9GAMM</name>
<proteinExistence type="predicted"/>
<keyword evidence="2 5" id="KW-0238">DNA-binding</keyword>
<sequence length="332" mass="36595">MTSPVSTRLPHQLTAGDLERLGARHGIAYRFPALADEATPSQTPILRGRVDELELRRGIFVTRSDLTVLEPYASRSLTAAPLFITVMLEGKAHLRLGEESLWLSPGQALCLRFGDRQTLHAWQDAGQRLRTMNLAFHDDALAALVYQYPTLKALEQSPPMLRQHRLPRHLLDTLEEALASGSDSGDPRLLLDALVLQLLSRVLAGIGEATSSDAYQAQTTVIPRLSSGERDRLARVRQALDAHPEADHRLADLARLAAMSPSSLRAKFAAAHGQSVFAYLRQRRLAKAAQLLEQGLDVQQTAHAVGYGHASNFTTAFRRHFGISPRAYRNAV</sequence>
<evidence type="ECO:0000313" key="5">
    <source>
        <dbReference type="EMBL" id="SDF87368.1"/>
    </source>
</evidence>
<dbReference type="InterPro" id="IPR053142">
    <property type="entry name" value="PchR_regulatory_protein"/>
</dbReference>
<dbReference type="SUPFAM" id="SSF46689">
    <property type="entry name" value="Homeodomain-like"/>
    <property type="match status" value="2"/>
</dbReference>
<evidence type="ECO:0000313" key="6">
    <source>
        <dbReference type="Proteomes" id="UP000198641"/>
    </source>
</evidence>
<dbReference type="InterPro" id="IPR009057">
    <property type="entry name" value="Homeodomain-like_sf"/>
</dbReference>
<dbReference type="SMART" id="SM00342">
    <property type="entry name" value="HTH_ARAC"/>
    <property type="match status" value="1"/>
</dbReference>
<dbReference type="PRINTS" id="PR00032">
    <property type="entry name" value="HTHARAC"/>
</dbReference>
<dbReference type="OrthoDB" id="6670788at2"/>
<dbReference type="InterPro" id="IPR037923">
    <property type="entry name" value="HTH-like"/>
</dbReference>
<keyword evidence="1" id="KW-0805">Transcription regulation</keyword>
<dbReference type="Gene3D" id="1.10.10.60">
    <property type="entry name" value="Homeodomain-like"/>
    <property type="match status" value="1"/>
</dbReference>
<protein>
    <submittedName>
        <fullName evidence="5">AraC-type DNA-binding protein</fullName>
    </submittedName>
</protein>
<reference evidence="5 6" key="1">
    <citation type="submission" date="2016-10" db="EMBL/GenBank/DDBJ databases">
        <authorList>
            <person name="de Groot N.N."/>
        </authorList>
    </citation>
    <scope>NUCLEOTIDE SEQUENCE [LARGE SCALE GENOMIC DNA]</scope>
    <source>
        <strain evidence="5 6">BH539</strain>
    </source>
</reference>
<dbReference type="AlphaFoldDB" id="A0A1G7PME4"/>
<evidence type="ECO:0000256" key="3">
    <source>
        <dbReference type="ARBA" id="ARBA00023163"/>
    </source>
</evidence>
<dbReference type="PROSITE" id="PS01124">
    <property type="entry name" value="HTH_ARAC_FAMILY_2"/>
    <property type="match status" value="1"/>
</dbReference>
<dbReference type="STRING" id="284577.SAMN05216571_102399"/>
<dbReference type="Pfam" id="PF12833">
    <property type="entry name" value="HTH_18"/>
    <property type="match status" value="1"/>
</dbReference>
<dbReference type="PANTHER" id="PTHR47893">
    <property type="entry name" value="REGULATORY PROTEIN PCHR"/>
    <property type="match status" value="1"/>
</dbReference>
<dbReference type="Proteomes" id="UP000198641">
    <property type="component" value="Unassembled WGS sequence"/>
</dbReference>
<dbReference type="EMBL" id="FNCI01000002">
    <property type="protein sequence ID" value="SDF87368.1"/>
    <property type="molecule type" value="Genomic_DNA"/>
</dbReference>
<dbReference type="SUPFAM" id="SSF51215">
    <property type="entry name" value="Regulatory protein AraC"/>
    <property type="match status" value="1"/>
</dbReference>
<evidence type="ECO:0000256" key="1">
    <source>
        <dbReference type="ARBA" id="ARBA00023015"/>
    </source>
</evidence>
<dbReference type="RefSeq" id="WP_092523529.1">
    <property type="nucleotide sequence ID" value="NZ_FNCI01000002.1"/>
</dbReference>
<dbReference type="PANTHER" id="PTHR47893:SF1">
    <property type="entry name" value="REGULATORY PROTEIN PCHR"/>
    <property type="match status" value="1"/>
</dbReference>
<accession>A0A1G7PME4</accession>
<dbReference type="GO" id="GO:0003700">
    <property type="term" value="F:DNA-binding transcription factor activity"/>
    <property type="evidence" value="ECO:0007669"/>
    <property type="project" value="InterPro"/>
</dbReference>
<evidence type="ECO:0000259" key="4">
    <source>
        <dbReference type="PROSITE" id="PS01124"/>
    </source>
</evidence>
<gene>
    <name evidence="5" type="ORF">SAMN05216571_102399</name>
</gene>
<keyword evidence="3" id="KW-0804">Transcription</keyword>
<feature type="domain" description="HTH araC/xylS-type" evidence="4">
    <location>
        <begin position="234"/>
        <end position="331"/>
    </location>
</feature>
<keyword evidence="6" id="KW-1185">Reference proteome</keyword>
<dbReference type="InterPro" id="IPR020449">
    <property type="entry name" value="Tscrpt_reg_AraC-type_HTH"/>
</dbReference>
<organism evidence="5 6">
    <name type="scientific">Onishia taeanensis</name>
    <dbReference type="NCBI Taxonomy" id="284577"/>
    <lineage>
        <taxon>Bacteria</taxon>
        <taxon>Pseudomonadati</taxon>
        <taxon>Pseudomonadota</taxon>
        <taxon>Gammaproteobacteria</taxon>
        <taxon>Oceanospirillales</taxon>
        <taxon>Halomonadaceae</taxon>
        <taxon>Onishia</taxon>
    </lineage>
</organism>
<dbReference type="InterPro" id="IPR018062">
    <property type="entry name" value="HTH_AraC-typ_CS"/>
</dbReference>
<dbReference type="InterPro" id="IPR018060">
    <property type="entry name" value="HTH_AraC"/>
</dbReference>